<dbReference type="Gene3D" id="3.30.2390.20">
    <property type="entry name" value="Type VII secretion system EccB, repeat 1 domain"/>
    <property type="match status" value="2"/>
</dbReference>
<dbReference type="Proteomes" id="UP000239485">
    <property type="component" value="Unassembled WGS sequence"/>
</dbReference>
<dbReference type="GO" id="GO:0005576">
    <property type="term" value="C:extracellular region"/>
    <property type="evidence" value="ECO:0007669"/>
    <property type="project" value="TreeGrafter"/>
</dbReference>
<keyword evidence="1" id="KW-1133">Transmembrane helix</keyword>
<evidence type="ECO:0000313" key="2">
    <source>
        <dbReference type="EMBL" id="PPK90193.1"/>
    </source>
</evidence>
<sequence length="441" mass="45429">MVSTKSVLIDAEDFARRRGVAALQHADSLDVEEVPRRPNAAVIGGFVLAFLIAAGSAGSAYVSGRAPSGWQDDATLVIDKETGARFVADDGVLRPAPTLSAALLAGARNKPTPVPHAQVMTAPLGPALPGADLPERPPVLPSTPTGLVACAPSDSEISVFNGAPEAAVSAGEGLLVRASGDDRIVLVSGRMAHDVDSSALARLGYSESQVTMVPAPWLELVPKGPALQPLALPVRGGATQGVAGVGADGDVVKASESGRHYLIAEGRVHPFANRTSELLAPQPVRTVTDSVLSSAPVGAAVGIAEAPSIPPVLPAPEDVVVPCVRSYDGLVAMLTKAAHPELRASLPQRLGSGEAAVTTTWHARPGEGALLGPMTMDDPVELSVGEESGTGGMRLIAEGRAHVFADEQAVQRMGYRRLDTVKLPQAWLDLFPQGGTLRTGE</sequence>
<keyword evidence="1" id="KW-0472">Membrane</keyword>
<accession>A0A2S6IC13</accession>
<dbReference type="AlphaFoldDB" id="A0A2S6IC13"/>
<keyword evidence="3" id="KW-1185">Reference proteome</keyword>
<evidence type="ECO:0000256" key="1">
    <source>
        <dbReference type="SAM" id="Phobius"/>
    </source>
</evidence>
<dbReference type="Pfam" id="PF05108">
    <property type="entry name" value="T7SS_ESX1_EccB"/>
    <property type="match status" value="1"/>
</dbReference>
<organism evidence="2 3">
    <name type="scientific">Kineococcus xinjiangensis</name>
    <dbReference type="NCBI Taxonomy" id="512762"/>
    <lineage>
        <taxon>Bacteria</taxon>
        <taxon>Bacillati</taxon>
        <taxon>Actinomycetota</taxon>
        <taxon>Actinomycetes</taxon>
        <taxon>Kineosporiales</taxon>
        <taxon>Kineosporiaceae</taxon>
        <taxon>Kineococcus</taxon>
    </lineage>
</organism>
<reference evidence="2 3" key="1">
    <citation type="submission" date="2018-02" db="EMBL/GenBank/DDBJ databases">
        <title>Genomic Encyclopedia of Archaeal and Bacterial Type Strains, Phase II (KMG-II): from individual species to whole genera.</title>
        <authorList>
            <person name="Goeker M."/>
        </authorList>
    </citation>
    <scope>NUCLEOTIDE SEQUENCE [LARGE SCALE GENOMIC DNA]</scope>
    <source>
        <strain evidence="2 3">DSM 22857</strain>
    </source>
</reference>
<protein>
    <submittedName>
        <fullName evidence="2">Type VII secretion system ESX-1 transmembrane protein B</fullName>
    </submittedName>
</protein>
<comment type="caution">
    <text evidence="2">The sequence shown here is derived from an EMBL/GenBank/DDBJ whole genome shotgun (WGS) entry which is preliminary data.</text>
</comment>
<dbReference type="InterPro" id="IPR044857">
    <property type="entry name" value="T7SS_EccB_R1"/>
</dbReference>
<feature type="transmembrane region" description="Helical" evidence="1">
    <location>
        <begin position="40"/>
        <end position="62"/>
    </location>
</feature>
<gene>
    <name evidence="2" type="ORF">CLV92_1262</name>
</gene>
<dbReference type="PANTHER" id="PTHR40765:SF2">
    <property type="entry name" value="ESX-2 SECRETION SYSTEM ATPASE ECCB2"/>
    <property type="match status" value="1"/>
</dbReference>
<dbReference type="PANTHER" id="PTHR40765">
    <property type="entry name" value="ESX-2 SECRETION SYSTEM ATPASE ECCB2"/>
    <property type="match status" value="1"/>
</dbReference>
<dbReference type="InterPro" id="IPR007795">
    <property type="entry name" value="T7SS_EccB"/>
</dbReference>
<dbReference type="EMBL" id="PTJD01000026">
    <property type="protein sequence ID" value="PPK90193.1"/>
    <property type="molecule type" value="Genomic_DNA"/>
</dbReference>
<keyword evidence="1 2" id="KW-0812">Transmembrane</keyword>
<name>A0A2S6IC13_9ACTN</name>
<proteinExistence type="predicted"/>
<evidence type="ECO:0000313" key="3">
    <source>
        <dbReference type="Proteomes" id="UP000239485"/>
    </source>
</evidence>